<dbReference type="HOGENOM" id="CLU_2281176_0_0_1"/>
<dbReference type="AlphaFoldDB" id="W1NDV5"/>
<evidence type="ECO:0000313" key="1">
    <source>
        <dbReference type="EMBL" id="ERM93534.1"/>
    </source>
</evidence>
<keyword evidence="2" id="KW-1185">Reference proteome</keyword>
<sequence>MTHSGWCHPIQRLWSMENLQAHKLQNWLGLDPNPVRWLFTRWLGPCRVGYWKWRWIGQPYLALWFGLEKLVHGPTKCGVRAVERFWRHGHGHNHKRNDPHYV</sequence>
<name>W1NDV5_AMBTC</name>
<evidence type="ECO:0000313" key="2">
    <source>
        <dbReference type="Proteomes" id="UP000017836"/>
    </source>
</evidence>
<protein>
    <submittedName>
        <fullName evidence="1">Uncharacterized protein</fullName>
    </submittedName>
</protein>
<gene>
    <name evidence="1" type="ORF">AMTR_s00004p00066620</name>
</gene>
<dbReference type="Proteomes" id="UP000017836">
    <property type="component" value="Unassembled WGS sequence"/>
</dbReference>
<reference evidence="2" key="1">
    <citation type="journal article" date="2013" name="Science">
        <title>The Amborella genome and the evolution of flowering plants.</title>
        <authorList>
            <consortium name="Amborella Genome Project"/>
        </authorList>
    </citation>
    <scope>NUCLEOTIDE SEQUENCE [LARGE SCALE GENOMIC DNA]</scope>
</reference>
<proteinExistence type="predicted"/>
<accession>W1NDV5</accession>
<dbReference type="Gramene" id="ERM93534">
    <property type="protein sequence ID" value="ERM93534"/>
    <property type="gene ID" value="AMTR_s00004p00066620"/>
</dbReference>
<organism evidence="1 2">
    <name type="scientific">Amborella trichopoda</name>
    <dbReference type="NCBI Taxonomy" id="13333"/>
    <lineage>
        <taxon>Eukaryota</taxon>
        <taxon>Viridiplantae</taxon>
        <taxon>Streptophyta</taxon>
        <taxon>Embryophyta</taxon>
        <taxon>Tracheophyta</taxon>
        <taxon>Spermatophyta</taxon>
        <taxon>Magnoliopsida</taxon>
        <taxon>Amborellales</taxon>
        <taxon>Amborellaceae</taxon>
        <taxon>Amborella</taxon>
    </lineage>
</organism>
<dbReference type="EMBL" id="KI397628">
    <property type="protein sequence ID" value="ERM93534.1"/>
    <property type="molecule type" value="Genomic_DNA"/>
</dbReference>